<dbReference type="EMBL" id="CM055104">
    <property type="protein sequence ID" value="KAJ7533755.1"/>
    <property type="molecule type" value="Genomic_DNA"/>
</dbReference>
<evidence type="ECO:0000313" key="2">
    <source>
        <dbReference type="Proteomes" id="UP001162992"/>
    </source>
</evidence>
<accession>A0ACC2BVF8</accession>
<organism evidence="1 2">
    <name type="scientific">Diphasiastrum complanatum</name>
    <name type="common">Issler's clubmoss</name>
    <name type="synonym">Lycopodium complanatum</name>
    <dbReference type="NCBI Taxonomy" id="34168"/>
    <lineage>
        <taxon>Eukaryota</taxon>
        <taxon>Viridiplantae</taxon>
        <taxon>Streptophyta</taxon>
        <taxon>Embryophyta</taxon>
        <taxon>Tracheophyta</taxon>
        <taxon>Lycopodiopsida</taxon>
        <taxon>Lycopodiales</taxon>
        <taxon>Lycopodiaceae</taxon>
        <taxon>Lycopodioideae</taxon>
        <taxon>Diphasiastrum</taxon>
    </lineage>
</organism>
<name>A0ACC2BVF8_DIPCM</name>
<comment type="caution">
    <text evidence="1">The sequence shown here is derived from an EMBL/GenBank/DDBJ whole genome shotgun (WGS) entry which is preliminary data.</text>
</comment>
<sequence>MYEFQFREFVNFPMANMSLKLAYLVAVLIFFCKVNGEHDWTPLSSLSRPSYGSGVLQPQKRFSSGESCDMSMGKCNLEQELLMDSEINRRILAQRQYYISYGSLGADRVPCPPGSGRSYYTPNCNSASGPVNPYRRGCSAISRCGRDTH</sequence>
<reference evidence="2" key="1">
    <citation type="journal article" date="2024" name="Proc. Natl. Acad. Sci. U.S.A.">
        <title>Extraordinary preservation of gene collinearity over three hundred million years revealed in homosporous lycophytes.</title>
        <authorList>
            <person name="Li C."/>
            <person name="Wickell D."/>
            <person name="Kuo L.Y."/>
            <person name="Chen X."/>
            <person name="Nie B."/>
            <person name="Liao X."/>
            <person name="Peng D."/>
            <person name="Ji J."/>
            <person name="Jenkins J."/>
            <person name="Williams M."/>
            <person name="Shu S."/>
            <person name="Plott C."/>
            <person name="Barry K."/>
            <person name="Rajasekar S."/>
            <person name="Grimwood J."/>
            <person name="Han X."/>
            <person name="Sun S."/>
            <person name="Hou Z."/>
            <person name="He W."/>
            <person name="Dai G."/>
            <person name="Sun C."/>
            <person name="Schmutz J."/>
            <person name="Leebens-Mack J.H."/>
            <person name="Li F.W."/>
            <person name="Wang L."/>
        </authorList>
    </citation>
    <scope>NUCLEOTIDE SEQUENCE [LARGE SCALE GENOMIC DNA]</scope>
    <source>
        <strain evidence="2">cv. PW_Plant_1</strain>
    </source>
</reference>
<dbReference type="Proteomes" id="UP001162992">
    <property type="component" value="Chromosome 13"/>
</dbReference>
<protein>
    <submittedName>
        <fullName evidence="1">Uncharacterized protein</fullName>
    </submittedName>
</protein>
<gene>
    <name evidence="1" type="ORF">O6H91_13G063100</name>
</gene>
<keyword evidence="2" id="KW-1185">Reference proteome</keyword>
<proteinExistence type="predicted"/>
<evidence type="ECO:0000313" key="1">
    <source>
        <dbReference type="EMBL" id="KAJ7533755.1"/>
    </source>
</evidence>